<accession>A0A6C0LJ18</accession>
<protein>
    <submittedName>
        <fullName evidence="2">Uncharacterized protein</fullName>
    </submittedName>
</protein>
<evidence type="ECO:0000313" key="2">
    <source>
        <dbReference type="EMBL" id="QHU30899.1"/>
    </source>
</evidence>
<keyword evidence="1" id="KW-1133">Transmembrane helix</keyword>
<sequence length="112" mass="13289">MINPLDYKTQETLYDIVTYFSFFLIFLSGLGLSTYAPEYLTELNYIVMLYISIILIWRFHPFRVTPKFTNLDRKIAFTAGWFILTTNFLNKHITHLLLNKDLLDQGMNINVR</sequence>
<keyword evidence="1" id="KW-0472">Membrane</keyword>
<evidence type="ECO:0000256" key="1">
    <source>
        <dbReference type="SAM" id="Phobius"/>
    </source>
</evidence>
<name>A0A6C0LJ18_9ZZZZ</name>
<keyword evidence="1" id="KW-0812">Transmembrane</keyword>
<feature type="transmembrane region" description="Helical" evidence="1">
    <location>
        <begin position="12"/>
        <end position="31"/>
    </location>
</feature>
<proteinExistence type="predicted"/>
<organism evidence="2">
    <name type="scientific">viral metagenome</name>
    <dbReference type="NCBI Taxonomy" id="1070528"/>
    <lineage>
        <taxon>unclassified sequences</taxon>
        <taxon>metagenomes</taxon>
        <taxon>organismal metagenomes</taxon>
    </lineage>
</organism>
<dbReference type="EMBL" id="MN740521">
    <property type="protein sequence ID" value="QHU30899.1"/>
    <property type="molecule type" value="Genomic_DNA"/>
</dbReference>
<reference evidence="2" key="1">
    <citation type="journal article" date="2020" name="Nature">
        <title>Giant virus diversity and host interactions through global metagenomics.</title>
        <authorList>
            <person name="Schulz F."/>
            <person name="Roux S."/>
            <person name="Paez-Espino D."/>
            <person name="Jungbluth S."/>
            <person name="Walsh D.A."/>
            <person name="Denef V.J."/>
            <person name="McMahon K.D."/>
            <person name="Konstantinidis K.T."/>
            <person name="Eloe-Fadrosh E.A."/>
            <person name="Kyrpides N.C."/>
            <person name="Woyke T."/>
        </authorList>
    </citation>
    <scope>NUCLEOTIDE SEQUENCE</scope>
    <source>
        <strain evidence="2">GVMAG-M-3300027892-73</strain>
    </source>
</reference>
<feature type="transmembrane region" description="Helical" evidence="1">
    <location>
        <begin position="43"/>
        <end position="60"/>
    </location>
</feature>
<dbReference type="AlphaFoldDB" id="A0A6C0LJ18"/>